<dbReference type="Gene3D" id="1.10.3210.50">
    <property type="match status" value="1"/>
</dbReference>
<evidence type="ECO:0000313" key="2">
    <source>
        <dbReference type="EMBL" id="UQK58630.1"/>
    </source>
</evidence>
<dbReference type="Pfam" id="PF01966">
    <property type="entry name" value="HD"/>
    <property type="match status" value="1"/>
</dbReference>
<keyword evidence="3" id="KW-1185">Reference proteome</keyword>
<sequence>MIDIIKKAIEYLENIFNGNSDGHGADHSLRVYNNASLIRKAYECNELYVDLGALLHDVDDHKLFKNKNNENARKFLVENDFDSEAIEDIVEIINSVSFTKNKGTKPKTLEACIVQDADRLDAIGAIGIARTFMYSGKHERGIEDSLKHFDEKLLLLKDMMNTDEAKRLAQKRDSFMKEFLSEINAELSYKK</sequence>
<dbReference type="InterPro" id="IPR003607">
    <property type="entry name" value="HD/PDEase_dom"/>
</dbReference>
<evidence type="ECO:0000313" key="3">
    <source>
        <dbReference type="Proteomes" id="UP000831151"/>
    </source>
</evidence>
<gene>
    <name evidence="2" type="ORF">M1R53_05150</name>
</gene>
<accession>A0A9E7IW52</accession>
<dbReference type="EMBL" id="CP096649">
    <property type="protein sequence ID" value="UQK58630.1"/>
    <property type="molecule type" value="Genomic_DNA"/>
</dbReference>
<dbReference type="RefSeq" id="WP_249242224.1">
    <property type="nucleotide sequence ID" value="NZ_CP096649.1"/>
</dbReference>
<evidence type="ECO:0000259" key="1">
    <source>
        <dbReference type="SMART" id="SM00471"/>
    </source>
</evidence>
<dbReference type="Proteomes" id="UP000831151">
    <property type="component" value="Chromosome"/>
</dbReference>
<name>A0A9E7IW52_9FIRM</name>
<dbReference type="SUPFAM" id="SSF109604">
    <property type="entry name" value="HD-domain/PDEase-like"/>
    <property type="match status" value="1"/>
</dbReference>
<dbReference type="PANTHER" id="PTHR33594">
    <property type="entry name" value="SUPERFAMILY HYDROLASE, PUTATIVE (AFU_ORTHOLOGUE AFUA_1G03035)-RELATED"/>
    <property type="match status" value="1"/>
</dbReference>
<dbReference type="InterPro" id="IPR006674">
    <property type="entry name" value="HD_domain"/>
</dbReference>
<reference evidence="2" key="1">
    <citation type="submission" date="2022-04" db="EMBL/GenBank/DDBJ databases">
        <title>Complete genome sequences of Ezakiella coagulans and Fenollaria massiliensis.</title>
        <authorList>
            <person name="France M.T."/>
            <person name="Clifford J."/>
            <person name="Narina S."/>
            <person name="Rutt L."/>
            <person name="Ravel J."/>
        </authorList>
    </citation>
    <scope>NUCLEOTIDE SEQUENCE</scope>
    <source>
        <strain evidence="2">C0061C2</strain>
    </source>
</reference>
<dbReference type="KEGG" id="fms:M1R53_05150"/>
<dbReference type="PANTHER" id="PTHR33594:SF1">
    <property type="entry name" value="HD_PDEASE DOMAIN-CONTAINING PROTEIN"/>
    <property type="match status" value="1"/>
</dbReference>
<proteinExistence type="predicted"/>
<dbReference type="AlphaFoldDB" id="A0A9E7IW52"/>
<dbReference type="CDD" id="cd00077">
    <property type="entry name" value="HDc"/>
    <property type="match status" value="1"/>
</dbReference>
<feature type="domain" description="HD/PDEase" evidence="1">
    <location>
        <begin position="20"/>
        <end position="132"/>
    </location>
</feature>
<protein>
    <submittedName>
        <fullName evidence="2">HD domain-containing protein</fullName>
    </submittedName>
</protein>
<dbReference type="SMART" id="SM00471">
    <property type="entry name" value="HDc"/>
    <property type="match status" value="1"/>
</dbReference>
<organism evidence="2 3">
    <name type="scientific">Fenollaria massiliensis</name>
    <dbReference type="NCBI Taxonomy" id="938288"/>
    <lineage>
        <taxon>Bacteria</taxon>
        <taxon>Bacillati</taxon>
        <taxon>Bacillota</taxon>
        <taxon>Clostridia</taxon>
        <taxon>Eubacteriales</taxon>
        <taxon>Fenollaria</taxon>
    </lineage>
</organism>